<dbReference type="PROSITE" id="PS50297">
    <property type="entry name" value="ANK_REP_REGION"/>
    <property type="match status" value="2"/>
</dbReference>
<dbReference type="Pfam" id="PF00531">
    <property type="entry name" value="Death"/>
    <property type="match status" value="1"/>
</dbReference>
<organism evidence="6 7">
    <name type="scientific">Brassicogethes aeneus</name>
    <name type="common">Rape pollen beetle</name>
    <name type="synonym">Meligethes aeneus</name>
    <dbReference type="NCBI Taxonomy" id="1431903"/>
    <lineage>
        <taxon>Eukaryota</taxon>
        <taxon>Metazoa</taxon>
        <taxon>Ecdysozoa</taxon>
        <taxon>Arthropoda</taxon>
        <taxon>Hexapoda</taxon>
        <taxon>Insecta</taxon>
        <taxon>Pterygota</taxon>
        <taxon>Neoptera</taxon>
        <taxon>Endopterygota</taxon>
        <taxon>Coleoptera</taxon>
        <taxon>Polyphaga</taxon>
        <taxon>Cucujiformia</taxon>
        <taxon>Nitidulidae</taxon>
        <taxon>Meligethinae</taxon>
        <taxon>Brassicogethes</taxon>
    </lineage>
</organism>
<dbReference type="Proteomes" id="UP001154078">
    <property type="component" value="Chromosome 9"/>
</dbReference>
<protein>
    <recommendedName>
        <fullName evidence="5">Roc domain-containing protein</fullName>
    </recommendedName>
</protein>
<keyword evidence="3" id="KW-0547">Nucleotide-binding</keyword>
<dbReference type="GO" id="GO:0007165">
    <property type="term" value="P:signal transduction"/>
    <property type="evidence" value="ECO:0007669"/>
    <property type="project" value="InterPro"/>
</dbReference>
<dbReference type="InterPro" id="IPR002110">
    <property type="entry name" value="Ankyrin_rpt"/>
</dbReference>
<dbReference type="SUPFAM" id="SSF52540">
    <property type="entry name" value="P-loop containing nucleoside triphosphate hydrolases"/>
    <property type="match status" value="1"/>
</dbReference>
<feature type="repeat" description="ANK" evidence="4">
    <location>
        <begin position="113"/>
        <end position="145"/>
    </location>
</feature>
<dbReference type="Pfam" id="PF12796">
    <property type="entry name" value="Ank_2"/>
    <property type="match status" value="2"/>
</dbReference>
<dbReference type="AlphaFoldDB" id="A0A9P0BHF4"/>
<dbReference type="InterPro" id="IPR011029">
    <property type="entry name" value="DEATH-like_dom_sf"/>
</dbReference>
<dbReference type="SUPFAM" id="SSF47986">
    <property type="entry name" value="DEATH domain"/>
    <property type="match status" value="1"/>
</dbReference>
<dbReference type="Gene3D" id="1.10.533.10">
    <property type="entry name" value="Death Domain, Fas"/>
    <property type="match status" value="1"/>
</dbReference>
<name>A0A9P0BHF4_BRAAE</name>
<comment type="cofactor">
    <cofactor evidence="1">
        <name>Mg(2+)</name>
        <dbReference type="ChEBI" id="CHEBI:18420"/>
    </cofactor>
</comment>
<dbReference type="PROSITE" id="PS50088">
    <property type="entry name" value="ANK_REPEAT"/>
    <property type="match status" value="4"/>
</dbReference>
<dbReference type="Gene3D" id="3.40.50.300">
    <property type="entry name" value="P-loop containing nucleotide triphosphate hydrolases"/>
    <property type="match status" value="1"/>
</dbReference>
<dbReference type="EMBL" id="OV121140">
    <property type="protein sequence ID" value="CAH0563366.1"/>
    <property type="molecule type" value="Genomic_DNA"/>
</dbReference>
<dbReference type="OrthoDB" id="74764at2759"/>
<feature type="repeat" description="ANK" evidence="4">
    <location>
        <begin position="80"/>
        <end position="112"/>
    </location>
</feature>
<dbReference type="PANTHER" id="PTHR12449">
    <property type="entry name" value="DEATH DOMAIN-CONTAINING PROTEIN"/>
    <property type="match status" value="1"/>
</dbReference>
<evidence type="ECO:0000313" key="7">
    <source>
        <dbReference type="Proteomes" id="UP001154078"/>
    </source>
</evidence>
<dbReference type="InterPro" id="IPR000488">
    <property type="entry name" value="Death_dom"/>
</dbReference>
<gene>
    <name evidence="6" type="ORF">MELIAE_LOCUS12210</name>
</gene>
<feature type="repeat" description="ANK" evidence="4">
    <location>
        <begin position="47"/>
        <end position="79"/>
    </location>
</feature>
<feature type="repeat" description="ANK" evidence="4">
    <location>
        <begin position="17"/>
        <end position="49"/>
    </location>
</feature>
<evidence type="ECO:0000256" key="2">
    <source>
        <dbReference type="ARBA" id="ARBA00022737"/>
    </source>
</evidence>
<dbReference type="InterPro" id="IPR020859">
    <property type="entry name" value="ROC"/>
</dbReference>
<sequence length="865" mass="96125">MSGSLSRGPSYSPAGSFENTALQFAARRGSIEQIRYLIESGADLDAGPDPALHLALHKQNVFIAHLLLQAGADFECRDSHGDYPIHIACTLGLLDIVHTLCSLGCSVEVANQKGLSPLHLAAKNGHIPVVRCLCASGCNIDIRNSDNIKADITALKYGHNDIAELLDRLRVTGQRDAFARQLVPTSKSALRLSLRLLGHCGVGKTSVVKSLGAGLFSSLFRRSSSLQSNKSRPSSPINTQIEMDVTSRQNSLSFESPANNGTNGISVQNMSISNVGDVTVYDFSGQESYFSVYHHFLWPTPYSLTAILFNLEDPPTTQVQQVCFWLNFILARESADLPTAEYGQIVLIGTHVDLTRAVKTQNGEWLSPDAQKTLESVRKMVPHAPNLMSHALVVDCNVPASYAFKQLKSILSNMRQELIQQTVGTWTGLLEASLTWLATLQKDYEQFPVLTRPVFAEILRCQVNLLASDDHIDELLQQLHSMGEVFCIQDLVVISVPWLGVQLIGELLSNHFLLHARVTGVYTTDDFQASYNQCDALGVLDLLEALDVCIQCDIDGEIEYEFPIYNHMETLEGLWDSRDPRYSIKDSKYGGVRLYTPPGTLHLFKSVFPHLQVELRKVSMQLYTNNDSDTDLYQWYMGSKLCANELESLITLEEDEYIEIKVRGPNDTSVQCFYFLDNILKTIEQALFKVCPGLMIEKHVMSSQDLKAHCDEPFCYEPQSISTSMLEAESTLDITLFNPIREKHETIVELIMFGNVELASNMHWGCVSKVQDLSGPVKLKLCGLLDPPEKHGRDWCLLALKLGLCQEKIAALDSQHSSHTMRLLTTADCSIGALVSSLHELDREDAVEVLLRSAPLFRVIESSNS</sequence>
<evidence type="ECO:0000256" key="3">
    <source>
        <dbReference type="ARBA" id="ARBA00022741"/>
    </source>
</evidence>
<dbReference type="SMART" id="SM00248">
    <property type="entry name" value="ANK"/>
    <property type="match status" value="4"/>
</dbReference>
<feature type="domain" description="Roc" evidence="5">
    <location>
        <begin position="185"/>
        <end position="418"/>
    </location>
</feature>
<proteinExistence type="predicted"/>
<dbReference type="SMART" id="SM00005">
    <property type="entry name" value="DEATH"/>
    <property type="match status" value="1"/>
</dbReference>
<evidence type="ECO:0000259" key="5">
    <source>
        <dbReference type="PROSITE" id="PS51424"/>
    </source>
</evidence>
<dbReference type="SUPFAM" id="SSF48403">
    <property type="entry name" value="Ankyrin repeat"/>
    <property type="match status" value="1"/>
</dbReference>
<dbReference type="GO" id="GO:0000166">
    <property type="term" value="F:nucleotide binding"/>
    <property type="evidence" value="ECO:0007669"/>
    <property type="project" value="UniProtKB-KW"/>
</dbReference>
<dbReference type="InterPro" id="IPR039788">
    <property type="entry name" value="NOL4/NOL4L"/>
</dbReference>
<keyword evidence="7" id="KW-1185">Reference proteome</keyword>
<evidence type="ECO:0000256" key="1">
    <source>
        <dbReference type="ARBA" id="ARBA00001946"/>
    </source>
</evidence>
<evidence type="ECO:0000256" key="4">
    <source>
        <dbReference type="PROSITE-ProRule" id="PRU00023"/>
    </source>
</evidence>
<accession>A0A9P0BHF4</accession>
<dbReference type="InterPro" id="IPR027417">
    <property type="entry name" value="P-loop_NTPase"/>
</dbReference>
<dbReference type="PANTHER" id="PTHR12449:SF18">
    <property type="entry name" value="DEATH DOMAIN-CONTAINING PROTEIN"/>
    <property type="match status" value="1"/>
</dbReference>
<evidence type="ECO:0000313" key="6">
    <source>
        <dbReference type="EMBL" id="CAH0563366.1"/>
    </source>
</evidence>
<dbReference type="InterPro" id="IPR036770">
    <property type="entry name" value="Ankyrin_rpt-contain_sf"/>
</dbReference>
<dbReference type="Gene3D" id="1.25.40.20">
    <property type="entry name" value="Ankyrin repeat-containing domain"/>
    <property type="match status" value="2"/>
</dbReference>
<dbReference type="PROSITE" id="PS51424">
    <property type="entry name" value="ROC"/>
    <property type="match status" value="1"/>
</dbReference>
<reference evidence="6" key="1">
    <citation type="submission" date="2021-12" db="EMBL/GenBank/DDBJ databases">
        <authorList>
            <person name="King R."/>
        </authorList>
    </citation>
    <scope>NUCLEOTIDE SEQUENCE</scope>
</reference>
<keyword evidence="2" id="KW-0677">Repeat</keyword>
<keyword evidence="4" id="KW-0040">ANK repeat</keyword>